<name>A0AAQ4FNQ2_AMBAM</name>
<proteinExistence type="predicted"/>
<comment type="caution">
    <text evidence="1">The sequence shown here is derived from an EMBL/GenBank/DDBJ whole genome shotgun (WGS) entry which is preliminary data.</text>
</comment>
<dbReference type="EMBL" id="JARKHS020000363">
    <property type="protein sequence ID" value="KAK8788929.1"/>
    <property type="molecule type" value="Genomic_DNA"/>
</dbReference>
<accession>A0AAQ4FNQ2</accession>
<keyword evidence="2" id="KW-1185">Reference proteome</keyword>
<evidence type="ECO:0000313" key="1">
    <source>
        <dbReference type="EMBL" id="KAK8788929.1"/>
    </source>
</evidence>
<evidence type="ECO:0000313" key="2">
    <source>
        <dbReference type="Proteomes" id="UP001321473"/>
    </source>
</evidence>
<reference evidence="1 2" key="1">
    <citation type="journal article" date="2023" name="Arcadia Sci">
        <title>De novo assembly of a long-read Amblyomma americanum tick genome.</title>
        <authorList>
            <person name="Chou S."/>
            <person name="Poskanzer K.E."/>
            <person name="Rollins M."/>
            <person name="Thuy-Boun P.S."/>
        </authorList>
    </citation>
    <scope>NUCLEOTIDE SEQUENCE [LARGE SCALE GENOMIC DNA]</scope>
    <source>
        <strain evidence="1">F_SG_1</strain>
        <tissue evidence="1">Salivary glands</tissue>
    </source>
</reference>
<dbReference type="Proteomes" id="UP001321473">
    <property type="component" value="Unassembled WGS sequence"/>
</dbReference>
<sequence length="83" mass="9025">MPTSSHKDRRCALLMRTVAFVFPAQCAAYTVHFAASLLFVFKRGTDAMKALLPDASDLCRAVVSFLTATHAVRNGAKVLALVR</sequence>
<protein>
    <submittedName>
        <fullName evidence="1">Uncharacterized protein</fullName>
    </submittedName>
</protein>
<organism evidence="1 2">
    <name type="scientific">Amblyomma americanum</name>
    <name type="common">Lone star tick</name>
    <dbReference type="NCBI Taxonomy" id="6943"/>
    <lineage>
        <taxon>Eukaryota</taxon>
        <taxon>Metazoa</taxon>
        <taxon>Ecdysozoa</taxon>
        <taxon>Arthropoda</taxon>
        <taxon>Chelicerata</taxon>
        <taxon>Arachnida</taxon>
        <taxon>Acari</taxon>
        <taxon>Parasitiformes</taxon>
        <taxon>Ixodida</taxon>
        <taxon>Ixodoidea</taxon>
        <taxon>Ixodidae</taxon>
        <taxon>Amblyomminae</taxon>
        <taxon>Amblyomma</taxon>
    </lineage>
</organism>
<dbReference type="AlphaFoldDB" id="A0AAQ4FNQ2"/>
<gene>
    <name evidence="1" type="ORF">V5799_021298</name>
</gene>